<evidence type="ECO:0000256" key="3">
    <source>
        <dbReference type="ARBA" id="ARBA00022729"/>
    </source>
</evidence>
<sequence>MTPLWIASVLACLLASVAGARLPDGRAHANMPPRPIVPVPPAVPEDAVTSRDGTALPPYNTTYYFDQLIDHNDPSKGTFVQRYWHTWEFYEEGGPIILMTPGEVNADGEWLVSPYRILADGVPREGYYGYLTNGTINGQIAQQQNGATIVVEHRFYGYSNPYNNLSVESLQLHTIQQAIDDLVYFAYNVDLPMPGGDSVKPGEAPWVLIGGSYSGALTSWTMVNQPGVFYAGYASSAVVESIVDYWGYFDPIRQYMPANCSADVEAVITYIDETFTNGTTDEINSIKELFNMTELTHLDDFAGALRNNLWDWQSLQPDEGPGQQFFQFCDALEVKDGVSAGSGGWGVDYALNAWGTYWATTYYPLICGDYDPVTCLGTYDPTQSYYTDIEINDSGRSWEWIVCNEVGFFQDGAPEDWPTIVTRLVQPSSDERQCTYYFPEQFPNGPVTPDVNATNSAYAGWFANVTNLFFANGQHFSILSSGMTGDPWREATKSADGTNFESTSWQPIAEGDGYHCSDLLTENALVDETVAEVQEQALASMKEWLAGWEPSSSSRK</sequence>
<keyword evidence="2" id="KW-0645">Protease</keyword>
<dbReference type="InterPro" id="IPR008758">
    <property type="entry name" value="Peptidase_S28"/>
</dbReference>
<evidence type="ECO:0000256" key="4">
    <source>
        <dbReference type="ARBA" id="ARBA00022801"/>
    </source>
</evidence>
<keyword evidence="4" id="KW-0378">Hydrolase</keyword>
<evidence type="ECO:0000313" key="7">
    <source>
        <dbReference type="EMBL" id="TFY53672.1"/>
    </source>
</evidence>
<accession>A0A4Y9XV81</accession>
<dbReference type="InterPro" id="IPR029058">
    <property type="entry name" value="AB_hydrolase_fold"/>
</dbReference>
<gene>
    <name evidence="7" type="ORF">EVJ58_g9326</name>
</gene>
<evidence type="ECO:0000256" key="1">
    <source>
        <dbReference type="ARBA" id="ARBA00011079"/>
    </source>
</evidence>
<name>A0A4Y9XV81_9APHY</name>
<evidence type="ECO:0000256" key="5">
    <source>
        <dbReference type="ARBA" id="ARBA00023180"/>
    </source>
</evidence>
<comment type="caution">
    <text evidence="7">The sequence shown here is derived from an EMBL/GenBank/DDBJ whole genome shotgun (WGS) entry which is preliminary data.</text>
</comment>
<proteinExistence type="inferred from homology"/>
<organism evidence="7 8">
    <name type="scientific">Rhodofomes roseus</name>
    <dbReference type="NCBI Taxonomy" id="34475"/>
    <lineage>
        <taxon>Eukaryota</taxon>
        <taxon>Fungi</taxon>
        <taxon>Dikarya</taxon>
        <taxon>Basidiomycota</taxon>
        <taxon>Agaricomycotina</taxon>
        <taxon>Agaricomycetes</taxon>
        <taxon>Polyporales</taxon>
        <taxon>Rhodofomes</taxon>
    </lineage>
</organism>
<evidence type="ECO:0000256" key="2">
    <source>
        <dbReference type="ARBA" id="ARBA00022670"/>
    </source>
</evidence>
<keyword evidence="5" id="KW-0325">Glycoprotein</keyword>
<evidence type="ECO:0008006" key="9">
    <source>
        <dbReference type="Google" id="ProtNLM"/>
    </source>
</evidence>
<dbReference type="PANTHER" id="PTHR11010">
    <property type="entry name" value="PROTEASE S28 PRO-X CARBOXYPEPTIDASE-RELATED"/>
    <property type="match status" value="1"/>
</dbReference>
<dbReference type="GO" id="GO:0006508">
    <property type="term" value="P:proteolysis"/>
    <property type="evidence" value="ECO:0007669"/>
    <property type="project" value="UniProtKB-KW"/>
</dbReference>
<dbReference type="Gene3D" id="3.40.50.1820">
    <property type="entry name" value="alpha/beta hydrolase"/>
    <property type="match status" value="2"/>
</dbReference>
<dbReference type="GO" id="GO:0008239">
    <property type="term" value="F:dipeptidyl-peptidase activity"/>
    <property type="evidence" value="ECO:0007669"/>
    <property type="project" value="TreeGrafter"/>
</dbReference>
<evidence type="ECO:0000256" key="6">
    <source>
        <dbReference type="SAM" id="SignalP"/>
    </source>
</evidence>
<reference evidence="7 8" key="1">
    <citation type="submission" date="2019-01" db="EMBL/GenBank/DDBJ databases">
        <title>Genome sequencing of the rare red list fungi Fomitopsis rosea.</title>
        <authorList>
            <person name="Buettner E."/>
            <person name="Kellner H."/>
        </authorList>
    </citation>
    <scope>NUCLEOTIDE SEQUENCE [LARGE SCALE GENOMIC DNA]</scope>
    <source>
        <strain evidence="7 8">DSM 105464</strain>
    </source>
</reference>
<comment type="similarity">
    <text evidence="1">Belongs to the peptidase S28 family.</text>
</comment>
<evidence type="ECO:0000313" key="8">
    <source>
        <dbReference type="Proteomes" id="UP000298390"/>
    </source>
</evidence>
<feature type="signal peptide" evidence="6">
    <location>
        <begin position="1"/>
        <end position="19"/>
    </location>
</feature>
<dbReference type="Pfam" id="PF05577">
    <property type="entry name" value="Peptidase_S28"/>
    <property type="match status" value="2"/>
</dbReference>
<dbReference type="EMBL" id="SEKV01000791">
    <property type="protein sequence ID" value="TFY53672.1"/>
    <property type="molecule type" value="Genomic_DNA"/>
</dbReference>
<keyword evidence="3 6" id="KW-0732">Signal</keyword>
<dbReference type="Proteomes" id="UP000298390">
    <property type="component" value="Unassembled WGS sequence"/>
</dbReference>
<protein>
    <recommendedName>
        <fullName evidence="9">Peptidase S28</fullName>
    </recommendedName>
</protein>
<dbReference type="SUPFAM" id="SSF53474">
    <property type="entry name" value="alpha/beta-Hydrolases"/>
    <property type="match status" value="1"/>
</dbReference>
<feature type="chain" id="PRO_5021349958" description="Peptidase S28" evidence="6">
    <location>
        <begin position="20"/>
        <end position="556"/>
    </location>
</feature>
<dbReference type="PANTHER" id="PTHR11010:SF23">
    <property type="entry name" value="SERINE PEPTIDASE"/>
    <property type="match status" value="1"/>
</dbReference>
<dbReference type="AlphaFoldDB" id="A0A4Y9XV81"/>
<dbReference type="GO" id="GO:0070008">
    <property type="term" value="F:serine-type exopeptidase activity"/>
    <property type="evidence" value="ECO:0007669"/>
    <property type="project" value="InterPro"/>
</dbReference>